<evidence type="ECO:0000256" key="4">
    <source>
        <dbReference type="RuleBase" id="RU003718"/>
    </source>
</evidence>
<keyword evidence="7" id="KW-1185">Reference proteome</keyword>
<dbReference type="SUPFAM" id="SSF53756">
    <property type="entry name" value="UDP-Glycosyltransferase/glycogen phosphorylase"/>
    <property type="match status" value="1"/>
</dbReference>
<keyword evidence="2 4" id="KW-0328">Glycosyltransferase</keyword>
<dbReference type="OrthoDB" id="5835829at2759"/>
<dbReference type="CDD" id="cd03784">
    <property type="entry name" value="GT1_Gtf-like"/>
    <property type="match status" value="1"/>
</dbReference>
<sequence length="313" mass="35304">MAIRSYVGLLPTKTPWPSYRSFVMGSRYLNLTAKEKVYGNRFLASRAREWMMSFPKSTALGHNLRGRPSAALPKQRMSPVCFERCLRGVRSNFSTRPMAAFWRFGIGVLQCSYASRVSVYGGCSLCCVPCPFAVPIPDELPQRFGKQRQPLPFHDQSSAKLSDLQKLMDNAKDGVIYFSMGSNLKSKFMPEKMKREFLETFSKFKQTVLWKFEDVLPDLPSNVHIIKWGPQQSILAHPNCILFVTHGGMLSTTEAVHFGVPIIGIPVIGDQHNNVKKAVRKGFAMKVDLSYDTPKELKSAIEEVLSNPRSVDF</sequence>
<organism evidence="6 7">
    <name type="scientific">Eumeta variegata</name>
    <name type="common">Bagworm moth</name>
    <name type="synonym">Eumeta japonica</name>
    <dbReference type="NCBI Taxonomy" id="151549"/>
    <lineage>
        <taxon>Eukaryota</taxon>
        <taxon>Metazoa</taxon>
        <taxon>Ecdysozoa</taxon>
        <taxon>Arthropoda</taxon>
        <taxon>Hexapoda</taxon>
        <taxon>Insecta</taxon>
        <taxon>Pterygota</taxon>
        <taxon>Neoptera</taxon>
        <taxon>Endopterygota</taxon>
        <taxon>Lepidoptera</taxon>
        <taxon>Glossata</taxon>
        <taxon>Ditrysia</taxon>
        <taxon>Tineoidea</taxon>
        <taxon>Psychidae</taxon>
        <taxon>Oiketicinae</taxon>
        <taxon>Eumeta</taxon>
    </lineage>
</organism>
<comment type="caution">
    <text evidence="6">The sequence shown here is derived from an EMBL/GenBank/DDBJ whole genome shotgun (WGS) entry which is preliminary data.</text>
</comment>
<accession>A0A4C1VWB0</accession>
<dbReference type="FunFam" id="3.40.50.2000:FF:000050">
    <property type="entry name" value="UDP-glucuronosyltransferase"/>
    <property type="match status" value="1"/>
</dbReference>
<dbReference type="Gene3D" id="3.40.50.2000">
    <property type="entry name" value="Glycogen Phosphorylase B"/>
    <property type="match status" value="1"/>
</dbReference>
<evidence type="ECO:0000256" key="1">
    <source>
        <dbReference type="ARBA" id="ARBA00009995"/>
    </source>
</evidence>
<comment type="subcellular location">
    <subcellularLocation>
        <location evidence="5">Membrane</location>
        <topology evidence="5">Single-pass membrane protein</topology>
    </subcellularLocation>
</comment>
<dbReference type="PANTHER" id="PTHR48043:SF159">
    <property type="entry name" value="EG:EG0003.4 PROTEIN-RELATED"/>
    <property type="match status" value="1"/>
</dbReference>
<dbReference type="EC" id="2.4.1.17" evidence="5"/>
<protein>
    <recommendedName>
        <fullName evidence="5">UDP-glucuronosyltransferase</fullName>
        <ecNumber evidence="5">2.4.1.17</ecNumber>
    </recommendedName>
</protein>
<evidence type="ECO:0000256" key="2">
    <source>
        <dbReference type="ARBA" id="ARBA00022676"/>
    </source>
</evidence>
<evidence type="ECO:0000256" key="5">
    <source>
        <dbReference type="RuleBase" id="RU362059"/>
    </source>
</evidence>
<comment type="similarity">
    <text evidence="1 4">Belongs to the UDP-glycosyltransferase family.</text>
</comment>
<evidence type="ECO:0000313" key="7">
    <source>
        <dbReference type="Proteomes" id="UP000299102"/>
    </source>
</evidence>
<dbReference type="InterPro" id="IPR002213">
    <property type="entry name" value="UDP_glucos_trans"/>
</dbReference>
<evidence type="ECO:0000313" key="6">
    <source>
        <dbReference type="EMBL" id="GBP42194.1"/>
    </source>
</evidence>
<dbReference type="PROSITE" id="PS00375">
    <property type="entry name" value="UDPGT"/>
    <property type="match status" value="1"/>
</dbReference>
<dbReference type="Pfam" id="PF00201">
    <property type="entry name" value="UDPGT"/>
    <property type="match status" value="1"/>
</dbReference>
<evidence type="ECO:0000256" key="3">
    <source>
        <dbReference type="ARBA" id="ARBA00022679"/>
    </source>
</evidence>
<dbReference type="EMBL" id="BGZK01000413">
    <property type="protein sequence ID" value="GBP42194.1"/>
    <property type="molecule type" value="Genomic_DNA"/>
</dbReference>
<dbReference type="AlphaFoldDB" id="A0A4C1VWB0"/>
<proteinExistence type="inferred from homology"/>
<dbReference type="GO" id="GO:0016020">
    <property type="term" value="C:membrane"/>
    <property type="evidence" value="ECO:0007669"/>
    <property type="project" value="UniProtKB-SubCell"/>
</dbReference>
<dbReference type="PANTHER" id="PTHR48043">
    <property type="entry name" value="EG:EG0003.4 PROTEIN-RELATED"/>
    <property type="match status" value="1"/>
</dbReference>
<dbReference type="Proteomes" id="UP000299102">
    <property type="component" value="Unassembled WGS sequence"/>
</dbReference>
<name>A0A4C1VWB0_EUMVA</name>
<keyword evidence="3 4" id="KW-0808">Transferase</keyword>
<dbReference type="GO" id="GO:0015020">
    <property type="term" value="F:glucuronosyltransferase activity"/>
    <property type="evidence" value="ECO:0007669"/>
    <property type="project" value="UniProtKB-EC"/>
</dbReference>
<dbReference type="InterPro" id="IPR050271">
    <property type="entry name" value="UDP-glycosyltransferase"/>
</dbReference>
<dbReference type="InterPro" id="IPR035595">
    <property type="entry name" value="UDP_glycos_trans_CS"/>
</dbReference>
<comment type="catalytic activity">
    <reaction evidence="5">
        <text>glucuronate acceptor + UDP-alpha-D-glucuronate = acceptor beta-D-glucuronoside + UDP + H(+)</text>
        <dbReference type="Rhea" id="RHEA:21032"/>
        <dbReference type="ChEBI" id="CHEBI:15378"/>
        <dbReference type="ChEBI" id="CHEBI:58052"/>
        <dbReference type="ChEBI" id="CHEBI:58223"/>
        <dbReference type="ChEBI" id="CHEBI:132367"/>
        <dbReference type="ChEBI" id="CHEBI:132368"/>
        <dbReference type="EC" id="2.4.1.17"/>
    </reaction>
</comment>
<reference evidence="6 7" key="1">
    <citation type="journal article" date="2019" name="Commun. Biol.">
        <title>The bagworm genome reveals a unique fibroin gene that provides high tensile strength.</title>
        <authorList>
            <person name="Kono N."/>
            <person name="Nakamura H."/>
            <person name="Ohtoshi R."/>
            <person name="Tomita M."/>
            <person name="Numata K."/>
            <person name="Arakawa K."/>
        </authorList>
    </citation>
    <scope>NUCLEOTIDE SEQUENCE [LARGE SCALE GENOMIC DNA]</scope>
</reference>
<gene>
    <name evidence="6" type="primary">EGT</name>
    <name evidence="6" type="ORF">EVAR_25820_1</name>
</gene>